<dbReference type="EMBL" id="MCFA01000338">
    <property type="protein sequence ID" value="ORX93493.1"/>
    <property type="molecule type" value="Genomic_DNA"/>
</dbReference>
<accession>A0A1Y1Y678</accession>
<proteinExistence type="predicted"/>
<reference evidence="1 2" key="1">
    <citation type="submission" date="2016-07" db="EMBL/GenBank/DDBJ databases">
        <title>Pervasive Adenine N6-methylation of Active Genes in Fungi.</title>
        <authorList>
            <consortium name="DOE Joint Genome Institute"/>
            <person name="Mondo S.J."/>
            <person name="Dannebaum R.O."/>
            <person name="Kuo R.C."/>
            <person name="Labutti K."/>
            <person name="Haridas S."/>
            <person name="Kuo A."/>
            <person name="Salamov A."/>
            <person name="Ahrendt S.R."/>
            <person name="Lipzen A."/>
            <person name="Sullivan W."/>
            <person name="Andreopoulos W.B."/>
            <person name="Clum A."/>
            <person name="Lindquist E."/>
            <person name="Daum C."/>
            <person name="Ramamoorthy G.K."/>
            <person name="Gryganskyi A."/>
            <person name="Culley D."/>
            <person name="Magnuson J.K."/>
            <person name="James T.Y."/>
            <person name="O'Malley M.A."/>
            <person name="Stajich J.E."/>
            <person name="Spatafora J.W."/>
            <person name="Visel A."/>
            <person name="Grigoriev I.V."/>
        </authorList>
    </citation>
    <scope>NUCLEOTIDE SEQUENCE [LARGE SCALE GENOMIC DNA]</scope>
    <source>
        <strain evidence="1 2">CBS 115471</strain>
    </source>
</reference>
<keyword evidence="2" id="KW-1185">Reference proteome</keyword>
<comment type="caution">
    <text evidence="1">The sequence shown here is derived from an EMBL/GenBank/DDBJ whole genome shotgun (WGS) entry which is preliminary data.</text>
</comment>
<name>A0A1Y1Y678_9PLEO</name>
<dbReference type="Proteomes" id="UP000193144">
    <property type="component" value="Unassembled WGS sequence"/>
</dbReference>
<evidence type="ECO:0000313" key="1">
    <source>
        <dbReference type="EMBL" id="ORX93493.1"/>
    </source>
</evidence>
<gene>
    <name evidence="1" type="ORF">BCR34DRAFT_236786</name>
</gene>
<sequence length="99" mass="10900">MSRPTVTVISPDGGASKDTLPIPSVFKVRISTLHCSQFPARRYTLSFDGRLSLFAWMWDKSGPQTISAASVLEFADSAVWQKRSGWPDCAPPRCQNAVL</sequence>
<protein>
    <submittedName>
        <fullName evidence="1">Uncharacterized protein</fullName>
    </submittedName>
</protein>
<organism evidence="1 2">
    <name type="scientific">Clohesyomyces aquaticus</name>
    <dbReference type="NCBI Taxonomy" id="1231657"/>
    <lineage>
        <taxon>Eukaryota</taxon>
        <taxon>Fungi</taxon>
        <taxon>Dikarya</taxon>
        <taxon>Ascomycota</taxon>
        <taxon>Pezizomycotina</taxon>
        <taxon>Dothideomycetes</taxon>
        <taxon>Pleosporomycetidae</taxon>
        <taxon>Pleosporales</taxon>
        <taxon>Lindgomycetaceae</taxon>
        <taxon>Clohesyomyces</taxon>
    </lineage>
</organism>
<evidence type="ECO:0000313" key="2">
    <source>
        <dbReference type="Proteomes" id="UP000193144"/>
    </source>
</evidence>
<dbReference type="AlphaFoldDB" id="A0A1Y1Y678"/>